<name>A0ABS9HSG9_9GAMM</name>
<dbReference type="RefSeq" id="WP_237053415.1">
    <property type="nucleotide sequence ID" value="NZ_JAKJPO010000001.1"/>
</dbReference>
<reference evidence="2" key="2">
    <citation type="submission" date="2022-01" db="EMBL/GenBank/DDBJ databases">
        <authorList>
            <person name="Zhou L.Y."/>
        </authorList>
    </citation>
    <scope>NUCLEOTIDE SEQUENCE</scope>
    <source>
        <strain evidence="2">TLK-CK17</strain>
    </source>
</reference>
<feature type="compositionally biased region" description="Basic and acidic residues" evidence="1">
    <location>
        <begin position="10"/>
        <end position="22"/>
    </location>
</feature>
<reference evidence="2" key="1">
    <citation type="submission" date="2022-01" db="EMBL/GenBank/DDBJ databases">
        <title>Lysobacter chinensis sp. nov., a bacterium isolated from cow dung compost.</title>
        <authorList>
            <person name="Liu Y."/>
        </authorList>
    </citation>
    <scope>NUCLEOTIDE SEQUENCE</scope>
    <source>
        <strain evidence="2">TLK-CK17</strain>
    </source>
</reference>
<evidence type="ECO:0000313" key="3">
    <source>
        <dbReference type="Proteomes" id="UP001430796"/>
    </source>
</evidence>
<evidence type="ECO:0000256" key="1">
    <source>
        <dbReference type="SAM" id="MobiDB-lite"/>
    </source>
</evidence>
<gene>
    <name evidence="2" type="ORF">L3V18_04615</name>
</gene>
<protein>
    <submittedName>
        <fullName evidence="2">Uncharacterized protein</fullName>
    </submittedName>
</protein>
<sequence>MTAGRAADLGGERRPGGPDGHAHPQQQDAEQVEDLVEADPHRLLPGMMLAEAIFASADIARRIALQTDVFGLQPP</sequence>
<evidence type="ECO:0000313" key="2">
    <source>
        <dbReference type="EMBL" id="MCF7221072.1"/>
    </source>
</evidence>
<accession>A0ABS9HSG9</accession>
<comment type="caution">
    <text evidence="2">The sequence shown here is derived from an EMBL/GenBank/DDBJ whole genome shotgun (WGS) entry which is preliminary data.</text>
</comment>
<dbReference type="Proteomes" id="UP001430796">
    <property type="component" value="Unassembled WGS sequence"/>
</dbReference>
<organism evidence="2 3">
    <name type="scientific">Marilutibacter chinensis</name>
    <dbReference type="NCBI Taxonomy" id="2912247"/>
    <lineage>
        <taxon>Bacteria</taxon>
        <taxon>Pseudomonadati</taxon>
        <taxon>Pseudomonadota</taxon>
        <taxon>Gammaproteobacteria</taxon>
        <taxon>Lysobacterales</taxon>
        <taxon>Lysobacteraceae</taxon>
        <taxon>Marilutibacter</taxon>
    </lineage>
</organism>
<proteinExistence type="predicted"/>
<feature type="region of interest" description="Disordered" evidence="1">
    <location>
        <begin position="1"/>
        <end position="32"/>
    </location>
</feature>
<keyword evidence="3" id="KW-1185">Reference proteome</keyword>
<dbReference type="EMBL" id="JAKJPO010000001">
    <property type="protein sequence ID" value="MCF7221072.1"/>
    <property type="molecule type" value="Genomic_DNA"/>
</dbReference>